<keyword evidence="1" id="KW-0521">NADP</keyword>
<reference evidence="5 6" key="1">
    <citation type="journal article" date="2020" name="Nat. Commun.">
        <title>Genome of Tripterygium wilfordii and identification of cytochrome P450 involved in triptolide biosynthesis.</title>
        <authorList>
            <person name="Tu L."/>
            <person name="Su P."/>
            <person name="Zhang Z."/>
            <person name="Gao L."/>
            <person name="Wang J."/>
            <person name="Hu T."/>
            <person name="Zhou J."/>
            <person name="Zhang Y."/>
            <person name="Zhao Y."/>
            <person name="Liu Y."/>
            <person name="Song Y."/>
            <person name="Tong Y."/>
            <person name="Lu Y."/>
            <person name="Yang J."/>
            <person name="Xu C."/>
            <person name="Jia M."/>
            <person name="Peters R.J."/>
            <person name="Huang L."/>
            <person name="Gao W."/>
        </authorList>
    </citation>
    <scope>NUCLEOTIDE SEQUENCE [LARGE SCALE GENOMIC DNA]</scope>
    <source>
        <strain evidence="6">cv. XIE 37</strain>
        <tissue evidence="5">Leaf</tissue>
    </source>
</reference>
<keyword evidence="2" id="KW-0560">Oxidoreductase</keyword>
<comment type="caution">
    <text evidence="5">The sequence shown here is derived from an EMBL/GenBank/DDBJ whole genome shotgun (WGS) entry which is preliminary data.</text>
</comment>
<dbReference type="Gene3D" id="3.40.50.720">
    <property type="entry name" value="NAD(P)-binding Rossmann-like Domain"/>
    <property type="match status" value="1"/>
</dbReference>
<feature type="transmembrane region" description="Helical" evidence="4">
    <location>
        <begin position="146"/>
        <end position="167"/>
    </location>
</feature>
<dbReference type="InterPro" id="IPR002347">
    <property type="entry name" value="SDR_fam"/>
</dbReference>
<evidence type="ECO:0000256" key="2">
    <source>
        <dbReference type="ARBA" id="ARBA00023002"/>
    </source>
</evidence>
<dbReference type="SUPFAM" id="SSF51735">
    <property type="entry name" value="NAD(P)-binding Rossmann-fold domains"/>
    <property type="match status" value="1"/>
</dbReference>
<accession>A0A7J7DDY1</accession>
<proteinExistence type="inferred from homology"/>
<dbReference type="Proteomes" id="UP000593562">
    <property type="component" value="Unassembled WGS sequence"/>
</dbReference>
<sequence length="182" mass="19529">MAGSREDTRWSVQGMTALVTGGTKGLGFAVVEELAKLGARVHTCARNESQLKECLRVWESKGFQVTGSVCDLTSRAQRENLMTEVSTLFNGKLNILVNNVGTNIRKSTVEFTADDYSFLMSTNLESAYHTCQLAHPLLKSSGSGSIVFLSSVAGVVSLSVGSIYGATKGNFFCPPLLSGFFN</sequence>
<dbReference type="PANTHER" id="PTHR42898:SF6">
    <property type="entry name" value="NADP-DEPENDENT MANNITOL DEHYDROGENASE"/>
    <property type="match status" value="1"/>
</dbReference>
<gene>
    <name evidence="5" type="ORF">HS088_TW07G00144</name>
</gene>
<keyword evidence="4" id="KW-0472">Membrane</keyword>
<dbReference type="InParanoid" id="A0A7J7DDY1"/>
<name>A0A7J7DDY1_TRIWF</name>
<dbReference type="Pfam" id="PF00106">
    <property type="entry name" value="adh_short"/>
    <property type="match status" value="1"/>
</dbReference>
<keyword evidence="4" id="KW-0812">Transmembrane</keyword>
<dbReference type="GO" id="GO:0016491">
    <property type="term" value="F:oxidoreductase activity"/>
    <property type="evidence" value="ECO:0007669"/>
    <property type="project" value="UniProtKB-KW"/>
</dbReference>
<evidence type="ECO:0008006" key="7">
    <source>
        <dbReference type="Google" id="ProtNLM"/>
    </source>
</evidence>
<dbReference type="AlphaFoldDB" id="A0A7J7DDY1"/>
<keyword evidence="6" id="KW-1185">Reference proteome</keyword>
<evidence type="ECO:0000256" key="1">
    <source>
        <dbReference type="ARBA" id="ARBA00022857"/>
    </source>
</evidence>
<dbReference type="InterPro" id="IPR045000">
    <property type="entry name" value="TR"/>
</dbReference>
<dbReference type="PANTHER" id="PTHR42898">
    <property type="entry name" value="TROPINONE REDUCTASE"/>
    <property type="match status" value="1"/>
</dbReference>
<comment type="similarity">
    <text evidence="3">Belongs to the short-chain dehydrogenases/reductases (SDR) family. SDR65C subfamily.</text>
</comment>
<dbReference type="InterPro" id="IPR036291">
    <property type="entry name" value="NAD(P)-bd_dom_sf"/>
</dbReference>
<protein>
    <recommendedName>
        <fullName evidence="7">Tropinone reductase</fullName>
    </recommendedName>
</protein>
<evidence type="ECO:0000313" key="5">
    <source>
        <dbReference type="EMBL" id="KAF5744570.1"/>
    </source>
</evidence>
<evidence type="ECO:0000313" key="6">
    <source>
        <dbReference type="Proteomes" id="UP000593562"/>
    </source>
</evidence>
<organism evidence="5 6">
    <name type="scientific">Tripterygium wilfordii</name>
    <name type="common">Thunder God vine</name>
    <dbReference type="NCBI Taxonomy" id="458696"/>
    <lineage>
        <taxon>Eukaryota</taxon>
        <taxon>Viridiplantae</taxon>
        <taxon>Streptophyta</taxon>
        <taxon>Embryophyta</taxon>
        <taxon>Tracheophyta</taxon>
        <taxon>Spermatophyta</taxon>
        <taxon>Magnoliopsida</taxon>
        <taxon>eudicotyledons</taxon>
        <taxon>Gunneridae</taxon>
        <taxon>Pentapetalae</taxon>
        <taxon>rosids</taxon>
        <taxon>fabids</taxon>
        <taxon>Celastrales</taxon>
        <taxon>Celastraceae</taxon>
        <taxon>Tripterygium</taxon>
    </lineage>
</organism>
<dbReference type="PRINTS" id="PR00081">
    <property type="entry name" value="GDHRDH"/>
</dbReference>
<evidence type="ECO:0000256" key="4">
    <source>
        <dbReference type="SAM" id="Phobius"/>
    </source>
</evidence>
<evidence type="ECO:0000256" key="3">
    <source>
        <dbReference type="ARBA" id="ARBA00025714"/>
    </source>
</evidence>
<dbReference type="EMBL" id="JAAARO010000007">
    <property type="protein sequence ID" value="KAF5744570.1"/>
    <property type="molecule type" value="Genomic_DNA"/>
</dbReference>
<keyword evidence="4" id="KW-1133">Transmembrane helix</keyword>